<proteinExistence type="predicted"/>
<feature type="compositionally biased region" description="Basic and acidic residues" evidence="1">
    <location>
        <begin position="29"/>
        <end position="46"/>
    </location>
</feature>
<sequence length="84" mass="9512">MDETNRSNPQTGEESAEGPSAAESLLPKEPTERPEIRETQAEYGPDRAEVCVRTWESAKWRGGRVAQPWHDRLVRLRGGQDPRV</sequence>
<dbReference type="RefSeq" id="WP_141447177.1">
    <property type="nucleotide sequence ID" value="NZ_CP041217.1"/>
</dbReference>
<accession>A0A4Y6UU25</accession>
<evidence type="ECO:0000256" key="1">
    <source>
        <dbReference type="SAM" id="MobiDB-lite"/>
    </source>
</evidence>
<feature type="compositionally biased region" description="Polar residues" evidence="1">
    <location>
        <begin position="1"/>
        <end position="11"/>
    </location>
</feature>
<gene>
    <name evidence="2" type="ORF">FFV09_06975</name>
</gene>
<dbReference type="EMBL" id="CP041217">
    <property type="protein sequence ID" value="QDH20614.1"/>
    <property type="molecule type" value="Genomic_DNA"/>
</dbReference>
<dbReference type="AlphaFoldDB" id="A0A4Y6UU25"/>
<reference evidence="2 3" key="1">
    <citation type="submission" date="2019-06" db="EMBL/GenBank/DDBJ databases">
        <title>Saccharibacillus brassicae sp. nov., an endophytic bacterium isolated from Chinese cabbage seeds (Brassica pekinensis).</title>
        <authorList>
            <person name="Jiang L."/>
            <person name="Lee J."/>
            <person name="Kim S.W."/>
        </authorList>
    </citation>
    <scope>NUCLEOTIDE SEQUENCE [LARGE SCALE GENOMIC DNA]</scope>
    <source>
        <strain evidence="3">KCTC 43072 / ATSA2</strain>
    </source>
</reference>
<evidence type="ECO:0000313" key="2">
    <source>
        <dbReference type="EMBL" id="QDH20614.1"/>
    </source>
</evidence>
<organism evidence="2 3">
    <name type="scientific">Saccharibacillus brassicae</name>
    <dbReference type="NCBI Taxonomy" id="2583377"/>
    <lineage>
        <taxon>Bacteria</taxon>
        <taxon>Bacillati</taxon>
        <taxon>Bacillota</taxon>
        <taxon>Bacilli</taxon>
        <taxon>Bacillales</taxon>
        <taxon>Paenibacillaceae</taxon>
        <taxon>Saccharibacillus</taxon>
    </lineage>
</organism>
<protein>
    <submittedName>
        <fullName evidence="2">Uncharacterized protein</fullName>
    </submittedName>
</protein>
<dbReference type="Proteomes" id="UP000316968">
    <property type="component" value="Chromosome"/>
</dbReference>
<feature type="region of interest" description="Disordered" evidence="1">
    <location>
        <begin position="1"/>
        <end position="46"/>
    </location>
</feature>
<dbReference type="OrthoDB" id="2680699at2"/>
<name>A0A4Y6UU25_SACBS</name>
<keyword evidence="3" id="KW-1185">Reference proteome</keyword>
<dbReference type="KEGG" id="saca:FFV09_06975"/>
<evidence type="ECO:0000313" key="3">
    <source>
        <dbReference type="Proteomes" id="UP000316968"/>
    </source>
</evidence>